<dbReference type="RefSeq" id="WP_189773172.1">
    <property type="nucleotide sequence ID" value="NZ_BNCK01000009.1"/>
</dbReference>
<keyword evidence="1" id="KW-1133">Transmembrane helix</keyword>
<name>A0A919BP12_9GAMM</name>
<evidence type="ECO:0000256" key="1">
    <source>
        <dbReference type="SAM" id="Phobius"/>
    </source>
</evidence>
<reference evidence="2" key="2">
    <citation type="submission" date="2020-09" db="EMBL/GenBank/DDBJ databases">
        <authorList>
            <person name="Sun Q."/>
            <person name="Kim S."/>
        </authorList>
    </citation>
    <scope>NUCLEOTIDE SEQUENCE</scope>
    <source>
        <strain evidence="2">KCTC 42731</strain>
    </source>
</reference>
<dbReference type="InterPro" id="IPR032092">
    <property type="entry name" value="PilW"/>
</dbReference>
<dbReference type="GO" id="GO:0043683">
    <property type="term" value="P:type IV pilus assembly"/>
    <property type="evidence" value="ECO:0007669"/>
    <property type="project" value="InterPro"/>
</dbReference>
<organism evidence="2 3">
    <name type="scientific">Thalassotalea marina</name>
    <dbReference type="NCBI Taxonomy" id="1673741"/>
    <lineage>
        <taxon>Bacteria</taxon>
        <taxon>Pseudomonadati</taxon>
        <taxon>Pseudomonadota</taxon>
        <taxon>Gammaproteobacteria</taxon>
        <taxon>Alteromonadales</taxon>
        <taxon>Colwelliaceae</taxon>
        <taxon>Thalassotalea</taxon>
    </lineage>
</organism>
<keyword evidence="1" id="KW-0472">Membrane</keyword>
<comment type="caution">
    <text evidence="2">The sequence shown here is derived from an EMBL/GenBank/DDBJ whole genome shotgun (WGS) entry which is preliminary data.</text>
</comment>
<dbReference type="InterPro" id="IPR012902">
    <property type="entry name" value="N_methyl_site"/>
</dbReference>
<feature type="transmembrane region" description="Helical" evidence="1">
    <location>
        <begin position="20"/>
        <end position="41"/>
    </location>
</feature>
<sequence length="332" mass="36383">MNIVKNKRVKEKKLAGFSMVELMVAMALGLFLVAGILSVFVDVRSTTEETSGYGELQENGRFALSLISDDLLRQDFWGDYTGTFDLASLNGIAPAAPGNDCVGEGINNATFPLANGNFRTLWSTTAVAGNPLGCFANSAPAFVGSDILQLKRVVSDPLAPGALNANNYYLITNLSDGEIFAGNAAIPDIDNSRIWEYQHHVYYVTEQNQGTYDVPVLMQGRLTNTMSFAPVVDGIEYIRFMFGVDTDDDGVVNSYLSATNMTQGYWNNASGTNIISVKIYVLARSIVPDNKYTNNNTYSLGDLDIAVNDNFRRMLFTSTVTLFNARVDSWPR</sequence>
<accession>A0A919BP12</accession>
<evidence type="ECO:0000313" key="3">
    <source>
        <dbReference type="Proteomes" id="UP000623842"/>
    </source>
</evidence>
<reference evidence="2" key="1">
    <citation type="journal article" date="2014" name="Int. J. Syst. Evol. Microbiol.">
        <title>Complete genome sequence of Corynebacterium casei LMG S-19264T (=DSM 44701T), isolated from a smear-ripened cheese.</title>
        <authorList>
            <consortium name="US DOE Joint Genome Institute (JGI-PGF)"/>
            <person name="Walter F."/>
            <person name="Albersmeier A."/>
            <person name="Kalinowski J."/>
            <person name="Ruckert C."/>
        </authorList>
    </citation>
    <scope>NUCLEOTIDE SEQUENCE</scope>
    <source>
        <strain evidence="2">KCTC 42731</strain>
    </source>
</reference>
<proteinExistence type="predicted"/>
<keyword evidence="3" id="KW-1185">Reference proteome</keyword>
<dbReference type="Pfam" id="PF16074">
    <property type="entry name" value="PilW"/>
    <property type="match status" value="1"/>
</dbReference>
<protein>
    <submittedName>
        <fullName evidence="2">Type IV minor pilin protein PilW</fullName>
    </submittedName>
</protein>
<keyword evidence="1" id="KW-0812">Transmembrane</keyword>
<dbReference type="Pfam" id="PF07963">
    <property type="entry name" value="N_methyl"/>
    <property type="match status" value="1"/>
</dbReference>
<dbReference type="Proteomes" id="UP000623842">
    <property type="component" value="Unassembled WGS sequence"/>
</dbReference>
<dbReference type="EMBL" id="BNCK01000009">
    <property type="protein sequence ID" value="GHG02474.1"/>
    <property type="molecule type" value="Genomic_DNA"/>
</dbReference>
<gene>
    <name evidence="2" type="primary">pilW</name>
    <name evidence="2" type="ORF">GCM10017161_34180</name>
</gene>
<dbReference type="AlphaFoldDB" id="A0A919BP12"/>
<evidence type="ECO:0000313" key="2">
    <source>
        <dbReference type="EMBL" id="GHG02474.1"/>
    </source>
</evidence>